<dbReference type="InterPro" id="IPR036291">
    <property type="entry name" value="NAD(P)-bd_dom_sf"/>
</dbReference>
<dbReference type="Proteomes" id="UP000316252">
    <property type="component" value="Unassembled WGS sequence"/>
</dbReference>
<feature type="domain" description="DUF1731" evidence="3">
    <location>
        <begin position="249"/>
        <end position="294"/>
    </location>
</feature>
<dbReference type="NCBIfam" id="TIGR01777">
    <property type="entry name" value="yfcH"/>
    <property type="match status" value="1"/>
</dbReference>
<dbReference type="OrthoDB" id="9801773at2"/>
<evidence type="ECO:0000259" key="2">
    <source>
        <dbReference type="Pfam" id="PF01370"/>
    </source>
</evidence>
<dbReference type="PANTHER" id="PTHR11092">
    <property type="entry name" value="SUGAR NUCLEOTIDE EPIMERASE RELATED"/>
    <property type="match status" value="1"/>
</dbReference>
<reference evidence="4 5" key="1">
    <citation type="submission" date="2019-06" db="EMBL/GenBank/DDBJ databases">
        <authorList>
            <person name="Li F."/>
        </authorList>
    </citation>
    <scope>NUCLEOTIDE SEQUENCE [LARGE SCALE GENOMIC DNA]</scope>
    <source>
        <strain evidence="4 5">10F1D-1</strain>
    </source>
</reference>
<feature type="domain" description="NAD-dependent epimerase/dehydratase" evidence="2">
    <location>
        <begin position="7"/>
        <end position="214"/>
    </location>
</feature>
<protein>
    <submittedName>
        <fullName evidence="4">TIGR01777 family protein</fullName>
    </submittedName>
</protein>
<evidence type="ECO:0000313" key="5">
    <source>
        <dbReference type="Proteomes" id="UP000316252"/>
    </source>
</evidence>
<dbReference type="InterPro" id="IPR013549">
    <property type="entry name" value="DUF1731"/>
</dbReference>
<evidence type="ECO:0000256" key="1">
    <source>
        <dbReference type="ARBA" id="ARBA00009353"/>
    </source>
</evidence>
<gene>
    <name evidence="4" type="ORF">FJ657_12210</name>
</gene>
<proteinExistence type="inferred from homology"/>
<sequence>MARSRRVLISGASGLVGTALTKSLRSAGEEVRHLVRRDPRSSEEVRWDPAAGRLDPAQLEGVDAVVNLSGASVGRIPWTAGYRAELRDSRLDTTRTIATAIGRAKSAPRVLINASAVGIYGDRPGERLSEDSAPGSGFLPELVVDWEAAAQGAADRTRVVSIRSGVVVAHSGGFGPVRQLTQFGLGTRFGSGGQFWPWISLFDEVAAIRHLLDSELAGPVNLVGPTPATSDRVTRVYARELHRPRLLPAPEFAVRMLGEAGQRLLLDSAEVLPTRLRSDGFHWKHGEIDDAVAAVVRGEA</sequence>
<name>A0A506XUK5_9MICO</name>
<accession>A0A506XUK5</accession>
<organism evidence="4 5">
    <name type="scientific">Schumannella soli</name>
    <dbReference type="NCBI Taxonomy" id="2590779"/>
    <lineage>
        <taxon>Bacteria</taxon>
        <taxon>Bacillati</taxon>
        <taxon>Actinomycetota</taxon>
        <taxon>Actinomycetes</taxon>
        <taxon>Micrococcales</taxon>
        <taxon>Microbacteriaceae</taxon>
        <taxon>Schumannella</taxon>
    </lineage>
</organism>
<evidence type="ECO:0000259" key="3">
    <source>
        <dbReference type="Pfam" id="PF08338"/>
    </source>
</evidence>
<dbReference type="EMBL" id="VHQG01000002">
    <property type="protein sequence ID" value="TPW76514.1"/>
    <property type="molecule type" value="Genomic_DNA"/>
</dbReference>
<dbReference type="InterPro" id="IPR001509">
    <property type="entry name" value="Epimerase_deHydtase"/>
</dbReference>
<evidence type="ECO:0000313" key="4">
    <source>
        <dbReference type="EMBL" id="TPW76514.1"/>
    </source>
</evidence>
<dbReference type="SUPFAM" id="SSF51735">
    <property type="entry name" value="NAD(P)-binding Rossmann-fold domains"/>
    <property type="match status" value="1"/>
</dbReference>
<dbReference type="PANTHER" id="PTHR11092:SF0">
    <property type="entry name" value="EPIMERASE FAMILY PROTEIN SDR39U1"/>
    <property type="match status" value="1"/>
</dbReference>
<comment type="similarity">
    <text evidence="1">Belongs to the NAD(P)-dependent epimerase/dehydratase family. SDR39U1 subfamily.</text>
</comment>
<dbReference type="Gene3D" id="3.40.50.720">
    <property type="entry name" value="NAD(P)-binding Rossmann-like Domain"/>
    <property type="match status" value="1"/>
</dbReference>
<comment type="caution">
    <text evidence="4">The sequence shown here is derived from an EMBL/GenBank/DDBJ whole genome shotgun (WGS) entry which is preliminary data.</text>
</comment>
<keyword evidence="5" id="KW-1185">Reference proteome</keyword>
<dbReference type="InterPro" id="IPR010099">
    <property type="entry name" value="SDR39U1"/>
</dbReference>
<dbReference type="Pfam" id="PF01370">
    <property type="entry name" value="Epimerase"/>
    <property type="match status" value="1"/>
</dbReference>
<dbReference type="Pfam" id="PF08338">
    <property type="entry name" value="DUF1731"/>
    <property type="match status" value="1"/>
</dbReference>
<dbReference type="AlphaFoldDB" id="A0A506XUK5"/>
<dbReference type="RefSeq" id="WP_141163868.1">
    <property type="nucleotide sequence ID" value="NZ_VHQG01000002.1"/>
</dbReference>